<gene>
    <name evidence="2" type="ORF">GCM10011378_02380</name>
</gene>
<evidence type="ECO:0000313" key="3">
    <source>
        <dbReference type="Proteomes" id="UP000601361"/>
    </source>
</evidence>
<dbReference type="RefSeq" id="WP_188555994.1">
    <property type="nucleotide sequence ID" value="NZ_BMGS01000001.1"/>
</dbReference>
<feature type="signal peptide" evidence="1">
    <location>
        <begin position="1"/>
        <end position="17"/>
    </location>
</feature>
<organism evidence="2 3">
    <name type="scientific">Hymenobacter glacieicola</name>
    <dbReference type="NCBI Taxonomy" id="1562124"/>
    <lineage>
        <taxon>Bacteria</taxon>
        <taxon>Pseudomonadati</taxon>
        <taxon>Bacteroidota</taxon>
        <taxon>Cytophagia</taxon>
        <taxon>Cytophagales</taxon>
        <taxon>Hymenobacteraceae</taxon>
        <taxon>Hymenobacter</taxon>
    </lineage>
</organism>
<proteinExistence type="predicted"/>
<dbReference type="EMBL" id="BMGS01000001">
    <property type="protein sequence ID" value="GGG29237.1"/>
    <property type="molecule type" value="Genomic_DNA"/>
</dbReference>
<keyword evidence="3" id="KW-1185">Reference proteome</keyword>
<evidence type="ECO:0000256" key="1">
    <source>
        <dbReference type="SAM" id="SignalP"/>
    </source>
</evidence>
<evidence type="ECO:0000313" key="2">
    <source>
        <dbReference type="EMBL" id="GGG29237.1"/>
    </source>
</evidence>
<comment type="caution">
    <text evidence="2">The sequence shown here is derived from an EMBL/GenBank/DDBJ whole genome shotgun (WGS) entry which is preliminary data.</text>
</comment>
<protein>
    <submittedName>
        <fullName evidence="2">Uncharacterized protein</fullName>
    </submittedName>
</protein>
<accession>A0ABQ1WG46</accession>
<feature type="chain" id="PRO_5046102015" evidence="1">
    <location>
        <begin position="18"/>
        <end position="161"/>
    </location>
</feature>
<sequence length="161" mass="18328">MRLLFILLLLASLPTVAQITPYARIAAARNMPVNQAFGWFQDAEWIKSHIQSKPGWLVRSDTGTDERRVLIFEPSESGSPALLQAFTFEHGMLAQVSFSFAPDNPAGEQYTHDSRWEPVTGRLNEWIDVSRNAWLRKRYSGERVEYSIQYLPTEDAVPASE</sequence>
<name>A0ABQ1WG46_9BACT</name>
<dbReference type="Proteomes" id="UP000601361">
    <property type="component" value="Unassembled WGS sequence"/>
</dbReference>
<reference evidence="3" key="1">
    <citation type="journal article" date="2019" name="Int. J. Syst. Evol. Microbiol.">
        <title>The Global Catalogue of Microorganisms (GCM) 10K type strain sequencing project: providing services to taxonomists for standard genome sequencing and annotation.</title>
        <authorList>
            <consortium name="The Broad Institute Genomics Platform"/>
            <consortium name="The Broad Institute Genome Sequencing Center for Infectious Disease"/>
            <person name="Wu L."/>
            <person name="Ma J."/>
        </authorList>
    </citation>
    <scope>NUCLEOTIDE SEQUENCE [LARGE SCALE GENOMIC DNA]</scope>
    <source>
        <strain evidence="3">CGMCC 1.12990</strain>
    </source>
</reference>
<keyword evidence="1" id="KW-0732">Signal</keyword>